<gene>
    <name evidence="2" type="ORF">OFUS_LOCUS20556</name>
</gene>
<feature type="region of interest" description="Disordered" evidence="1">
    <location>
        <begin position="27"/>
        <end position="113"/>
    </location>
</feature>
<dbReference type="AlphaFoldDB" id="A0A8J1TWJ3"/>
<feature type="compositionally biased region" description="Polar residues" evidence="1">
    <location>
        <begin position="69"/>
        <end position="78"/>
    </location>
</feature>
<keyword evidence="3" id="KW-1185">Reference proteome</keyword>
<feature type="region of interest" description="Disordered" evidence="1">
    <location>
        <begin position="1"/>
        <end position="20"/>
    </location>
</feature>
<protein>
    <submittedName>
        <fullName evidence="2">Uncharacterized protein</fullName>
    </submittedName>
</protein>
<name>A0A8J1TWJ3_OWEFU</name>
<organism evidence="2 3">
    <name type="scientific">Owenia fusiformis</name>
    <name type="common">Polychaete worm</name>
    <dbReference type="NCBI Taxonomy" id="6347"/>
    <lineage>
        <taxon>Eukaryota</taxon>
        <taxon>Metazoa</taxon>
        <taxon>Spiralia</taxon>
        <taxon>Lophotrochozoa</taxon>
        <taxon>Annelida</taxon>
        <taxon>Polychaeta</taxon>
        <taxon>Sedentaria</taxon>
        <taxon>Canalipalpata</taxon>
        <taxon>Sabellida</taxon>
        <taxon>Oweniida</taxon>
        <taxon>Oweniidae</taxon>
        <taxon>Owenia</taxon>
    </lineage>
</organism>
<dbReference type="EMBL" id="CAIIXF020000010">
    <property type="protein sequence ID" value="CAH1796108.1"/>
    <property type="molecule type" value="Genomic_DNA"/>
</dbReference>
<evidence type="ECO:0000256" key="1">
    <source>
        <dbReference type="SAM" id="MobiDB-lite"/>
    </source>
</evidence>
<accession>A0A8J1TWJ3</accession>
<reference evidence="2" key="1">
    <citation type="submission" date="2022-03" db="EMBL/GenBank/DDBJ databases">
        <authorList>
            <person name="Martin C."/>
        </authorList>
    </citation>
    <scope>NUCLEOTIDE SEQUENCE</scope>
</reference>
<evidence type="ECO:0000313" key="2">
    <source>
        <dbReference type="EMBL" id="CAH1796108.1"/>
    </source>
</evidence>
<dbReference type="Proteomes" id="UP000749559">
    <property type="component" value="Unassembled WGS sequence"/>
</dbReference>
<comment type="caution">
    <text evidence="2">The sequence shown here is derived from an EMBL/GenBank/DDBJ whole genome shotgun (WGS) entry which is preliminary data.</text>
</comment>
<evidence type="ECO:0000313" key="3">
    <source>
        <dbReference type="Proteomes" id="UP000749559"/>
    </source>
</evidence>
<sequence>MTSPRGLESHGKIITSNPELLQMLNERTKSNMSKKQTAKVYVEEPEDDEDKYRFVSSRIEDDDDDEPSTYRSDTSSNMGPARPETYTLPPTSQAKQSSKHYIMKNKSNATNED</sequence>
<proteinExistence type="predicted"/>
<feature type="non-terminal residue" evidence="2">
    <location>
        <position position="1"/>
    </location>
</feature>